<evidence type="ECO:0000313" key="2">
    <source>
        <dbReference type="EMBL" id="KAI3948936.1"/>
    </source>
</evidence>
<sequence length="88" mass="9069">MEKSSVVVIGLLCVMLVVIQSGYASGTGGGSAGANGDYYDYGSCNGVRDNVPMTSCDQCVAACANIFTKPLCTYDSVKKGAYVCTCCI</sequence>
<dbReference type="EMBL" id="JAJJMB010003208">
    <property type="protein sequence ID" value="KAI3948936.1"/>
    <property type="molecule type" value="Genomic_DNA"/>
</dbReference>
<feature type="signal peptide" evidence="1">
    <location>
        <begin position="1"/>
        <end position="24"/>
    </location>
</feature>
<dbReference type="AlphaFoldDB" id="A0AAD4TC46"/>
<reference evidence="2" key="1">
    <citation type="submission" date="2022-04" db="EMBL/GenBank/DDBJ databases">
        <title>A functionally conserved STORR gene fusion in Papaver species that diverged 16.8 million years ago.</title>
        <authorList>
            <person name="Catania T."/>
        </authorList>
    </citation>
    <scope>NUCLEOTIDE SEQUENCE</scope>
    <source>
        <strain evidence="2">S-188037</strain>
    </source>
</reference>
<proteinExistence type="predicted"/>
<keyword evidence="1" id="KW-0732">Signal</keyword>
<feature type="chain" id="PRO_5042276019" evidence="1">
    <location>
        <begin position="25"/>
        <end position="88"/>
    </location>
</feature>
<protein>
    <submittedName>
        <fullName evidence="2">Uncharacterized protein</fullName>
    </submittedName>
</protein>
<gene>
    <name evidence="2" type="ORF">MKW98_021542</name>
</gene>
<name>A0AAD4TC46_9MAGN</name>
<evidence type="ECO:0000313" key="3">
    <source>
        <dbReference type="Proteomes" id="UP001202328"/>
    </source>
</evidence>
<evidence type="ECO:0000256" key="1">
    <source>
        <dbReference type="SAM" id="SignalP"/>
    </source>
</evidence>
<organism evidence="2 3">
    <name type="scientific">Papaver atlanticum</name>
    <dbReference type="NCBI Taxonomy" id="357466"/>
    <lineage>
        <taxon>Eukaryota</taxon>
        <taxon>Viridiplantae</taxon>
        <taxon>Streptophyta</taxon>
        <taxon>Embryophyta</taxon>
        <taxon>Tracheophyta</taxon>
        <taxon>Spermatophyta</taxon>
        <taxon>Magnoliopsida</taxon>
        <taxon>Ranunculales</taxon>
        <taxon>Papaveraceae</taxon>
        <taxon>Papaveroideae</taxon>
        <taxon>Papaver</taxon>
    </lineage>
</organism>
<dbReference type="Proteomes" id="UP001202328">
    <property type="component" value="Unassembled WGS sequence"/>
</dbReference>
<keyword evidence="3" id="KW-1185">Reference proteome</keyword>
<accession>A0AAD4TC46</accession>
<comment type="caution">
    <text evidence="2">The sequence shown here is derived from an EMBL/GenBank/DDBJ whole genome shotgun (WGS) entry which is preliminary data.</text>
</comment>